<dbReference type="InterPro" id="IPR000477">
    <property type="entry name" value="RT_dom"/>
</dbReference>
<feature type="domain" description="Reverse transcriptase" evidence="2">
    <location>
        <begin position="436"/>
        <end position="541"/>
    </location>
</feature>
<dbReference type="Gene3D" id="3.30.70.270">
    <property type="match status" value="1"/>
</dbReference>
<dbReference type="PANTHER" id="PTHR33067:SF15">
    <property type="entry name" value="RNA-DIRECTED DNA POLYMERASE"/>
    <property type="match status" value="1"/>
</dbReference>
<proteinExistence type="predicted"/>
<dbReference type="Pfam" id="PF00078">
    <property type="entry name" value="RVT_1"/>
    <property type="match status" value="1"/>
</dbReference>
<dbReference type="Gene3D" id="3.10.10.10">
    <property type="entry name" value="HIV Type 1 Reverse Transcriptase, subunit A, domain 1"/>
    <property type="match status" value="2"/>
</dbReference>
<evidence type="ECO:0000259" key="2">
    <source>
        <dbReference type="Pfam" id="PF00078"/>
    </source>
</evidence>
<accession>A0ABD1FKL2</accession>
<name>A0ABD1FKL2_SALDI</name>
<feature type="region of interest" description="Disordered" evidence="1">
    <location>
        <begin position="1"/>
        <end position="70"/>
    </location>
</feature>
<feature type="compositionally biased region" description="Basic and acidic residues" evidence="1">
    <location>
        <begin position="15"/>
        <end position="27"/>
    </location>
</feature>
<keyword evidence="4" id="KW-1185">Reference proteome</keyword>
<dbReference type="Proteomes" id="UP001567538">
    <property type="component" value="Unassembled WGS sequence"/>
</dbReference>
<dbReference type="SUPFAM" id="SSF56672">
    <property type="entry name" value="DNA/RNA polymerases"/>
    <property type="match status" value="1"/>
</dbReference>
<dbReference type="PANTHER" id="PTHR33067">
    <property type="entry name" value="RNA-DIRECTED DNA POLYMERASE-RELATED"/>
    <property type="match status" value="1"/>
</dbReference>
<dbReference type="AlphaFoldDB" id="A0ABD1FKL2"/>
<reference evidence="3 4" key="1">
    <citation type="submission" date="2024-06" db="EMBL/GenBank/DDBJ databases">
        <title>A chromosome level genome sequence of Diviner's sage (Salvia divinorum).</title>
        <authorList>
            <person name="Ford S.A."/>
            <person name="Ro D.-K."/>
            <person name="Ness R.W."/>
            <person name="Phillips M.A."/>
        </authorList>
    </citation>
    <scope>NUCLEOTIDE SEQUENCE [LARGE SCALE GENOMIC DNA]</scope>
    <source>
        <strain evidence="3">SAF-2024a</strain>
        <tissue evidence="3">Leaf</tissue>
    </source>
</reference>
<dbReference type="EMBL" id="JBEAFC010000015">
    <property type="protein sequence ID" value="KAL1531213.1"/>
    <property type="molecule type" value="Genomic_DNA"/>
</dbReference>
<evidence type="ECO:0000256" key="1">
    <source>
        <dbReference type="SAM" id="MobiDB-lite"/>
    </source>
</evidence>
<dbReference type="Gene3D" id="2.40.70.10">
    <property type="entry name" value="Acid Proteases"/>
    <property type="match status" value="1"/>
</dbReference>
<dbReference type="CDD" id="cd01647">
    <property type="entry name" value="RT_LTR"/>
    <property type="match status" value="1"/>
</dbReference>
<dbReference type="InterPro" id="IPR043128">
    <property type="entry name" value="Rev_trsase/Diguanyl_cyclase"/>
</dbReference>
<dbReference type="CDD" id="cd00303">
    <property type="entry name" value="retropepsin_like"/>
    <property type="match status" value="1"/>
</dbReference>
<gene>
    <name evidence="3" type="ORF">AAHA92_33916</name>
</gene>
<sequence length="542" mass="61576">MKFPMGKSSMMGNLRSEEKILSEELKRPLPRMENPFFLDKEPLGERKKEDEVKEKEAEGRDVGEESKEPVEEAKLPSIGKFIKELIAGKVKENERIVVEGIASADGQEKLPPKRADPGMFTLPITIENIKIKHAMCDLGASINVLPLSIYIRLKRVKLTDTRVLIQLVDRSSISPEGVLENVLVKVHDFLYPADFYVIRMSEPEARESSGILLDRPFLRTAKTIVDMAEGTICIDFHGEKFTFNIDEAMKKPMDSENLCNIDVIEPLVQEYLETELLQDRFYAPDIDEQVSKEAAAWCDLISGQGLTDQEIEEAILEFCKKPEFARVTEACVLARAGKSSEQDRLEKKRAEENPLPLEYAFLGEGDSLPVIINNKLTGEQEAKLLTMLGKNKKAIGWSLANLEGISPDICMHHVRIEEGAKAHRDPQRKLNPNMREEVMKEILKLLSLGIIYSVLDSDGYFQIYVDPGDQDKTTFTCPFGTYAYRRMPFGLYNAPGTFQRCMMSIFSDLLEECIENFMDDFTVYGDSFYSCLHHLDVVLERF</sequence>
<organism evidence="3 4">
    <name type="scientific">Salvia divinorum</name>
    <name type="common">Maria pastora</name>
    <name type="synonym">Diviner's sage</name>
    <dbReference type="NCBI Taxonomy" id="28513"/>
    <lineage>
        <taxon>Eukaryota</taxon>
        <taxon>Viridiplantae</taxon>
        <taxon>Streptophyta</taxon>
        <taxon>Embryophyta</taxon>
        <taxon>Tracheophyta</taxon>
        <taxon>Spermatophyta</taxon>
        <taxon>Magnoliopsida</taxon>
        <taxon>eudicotyledons</taxon>
        <taxon>Gunneridae</taxon>
        <taxon>Pentapetalae</taxon>
        <taxon>asterids</taxon>
        <taxon>lamiids</taxon>
        <taxon>Lamiales</taxon>
        <taxon>Lamiaceae</taxon>
        <taxon>Nepetoideae</taxon>
        <taxon>Mentheae</taxon>
        <taxon>Salviinae</taxon>
        <taxon>Salvia</taxon>
        <taxon>Salvia subgen. Calosphace</taxon>
    </lineage>
</organism>
<feature type="compositionally biased region" description="Basic and acidic residues" evidence="1">
    <location>
        <begin position="38"/>
        <end position="70"/>
    </location>
</feature>
<evidence type="ECO:0000313" key="3">
    <source>
        <dbReference type="EMBL" id="KAL1531213.1"/>
    </source>
</evidence>
<comment type="caution">
    <text evidence="3">The sequence shown here is derived from an EMBL/GenBank/DDBJ whole genome shotgun (WGS) entry which is preliminary data.</text>
</comment>
<evidence type="ECO:0000313" key="4">
    <source>
        <dbReference type="Proteomes" id="UP001567538"/>
    </source>
</evidence>
<dbReference type="InterPro" id="IPR043502">
    <property type="entry name" value="DNA/RNA_pol_sf"/>
</dbReference>
<dbReference type="InterPro" id="IPR021109">
    <property type="entry name" value="Peptidase_aspartic_dom_sf"/>
</dbReference>
<protein>
    <recommendedName>
        <fullName evidence="2">Reverse transcriptase domain-containing protein</fullName>
    </recommendedName>
</protein>